<evidence type="ECO:0000313" key="9">
    <source>
        <dbReference type="Proteomes" id="UP001150904"/>
    </source>
</evidence>
<dbReference type="PANTHER" id="PTHR22950">
    <property type="entry name" value="AMINO ACID TRANSPORTER"/>
    <property type="match status" value="1"/>
</dbReference>
<evidence type="ECO:0000256" key="2">
    <source>
        <dbReference type="ARBA" id="ARBA00008066"/>
    </source>
</evidence>
<accession>A0A9W9J6Y4</accession>
<organism evidence="8 9">
    <name type="scientific">Penicillium cinerascens</name>
    <dbReference type="NCBI Taxonomy" id="70096"/>
    <lineage>
        <taxon>Eukaryota</taxon>
        <taxon>Fungi</taxon>
        <taxon>Dikarya</taxon>
        <taxon>Ascomycota</taxon>
        <taxon>Pezizomycotina</taxon>
        <taxon>Eurotiomycetes</taxon>
        <taxon>Eurotiomycetidae</taxon>
        <taxon>Eurotiales</taxon>
        <taxon>Aspergillaceae</taxon>
        <taxon>Penicillium</taxon>
    </lineage>
</organism>
<dbReference type="GO" id="GO:0016020">
    <property type="term" value="C:membrane"/>
    <property type="evidence" value="ECO:0007669"/>
    <property type="project" value="UniProtKB-SubCell"/>
</dbReference>
<protein>
    <recommendedName>
        <fullName evidence="7">Amino acid transporter transmembrane domain-containing protein</fullName>
    </recommendedName>
</protein>
<dbReference type="Pfam" id="PF01490">
    <property type="entry name" value="Aa_trans"/>
    <property type="match status" value="1"/>
</dbReference>
<proteinExistence type="inferred from homology"/>
<keyword evidence="3 6" id="KW-0812">Transmembrane</keyword>
<feature type="transmembrane region" description="Helical" evidence="6">
    <location>
        <begin position="321"/>
        <end position="342"/>
    </location>
</feature>
<dbReference type="PANTHER" id="PTHR22950:SF8">
    <property type="entry name" value="AMINO ACID TRANSPORTER (EUROFUNG)"/>
    <property type="match status" value="1"/>
</dbReference>
<keyword evidence="9" id="KW-1185">Reference proteome</keyword>
<dbReference type="RefSeq" id="XP_058303296.1">
    <property type="nucleotide sequence ID" value="XM_058456397.1"/>
</dbReference>
<evidence type="ECO:0000256" key="3">
    <source>
        <dbReference type="ARBA" id="ARBA00022692"/>
    </source>
</evidence>
<dbReference type="GeneID" id="83183698"/>
<dbReference type="Proteomes" id="UP001150904">
    <property type="component" value="Unassembled WGS sequence"/>
</dbReference>
<gene>
    <name evidence="8" type="ORF">N7498_009341</name>
</gene>
<dbReference type="InterPro" id="IPR013057">
    <property type="entry name" value="AA_transpt_TM"/>
</dbReference>
<dbReference type="OrthoDB" id="655540at2759"/>
<evidence type="ECO:0000256" key="4">
    <source>
        <dbReference type="ARBA" id="ARBA00022989"/>
    </source>
</evidence>
<feature type="transmembrane region" description="Helical" evidence="6">
    <location>
        <begin position="134"/>
        <end position="153"/>
    </location>
</feature>
<keyword evidence="5 6" id="KW-0472">Membrane</keyword>
<evidence type="ECO:0000256" key="1">
    <source>
        <dbReference type="ARBA" id="ARBA00004141"/>
    </source>
</evidence>
<evidence type="ECO:0000256" key="5">
    <source>
        <dbReference type="ARBA" id="ARBA00023136"/>
    </source>
</evidence>
<keyword evidence="4 6" id="KW-1133">Transmembrane helix</keyword>
<feature type="transmembrane region" description="Helical" evidence="6">
    <location>
        <begin position="246"/>
        <end position="267"/>
    </location>
</feature>
<evidence type="ECO:0000256" key="6">
    <source>
        <dbReference type="SAM" id="Phobius"/>
    </source>
</evidence>
<feature type="transmembrane region" description="Helical" evidence="6">
    <location>
        <begin position="165"/>
        <end position="188"/>
    </location>
</feature>
<feature type="domain" description="Amino acid transporter transmembrane" evidence="7">
    <location>
        <begin position="58"/>
        <end position="452"/>
    </location>
</feature>
<comment type="caution">
    <text evidence="8">The sequence shown here is derived from an EMBL/GenBank/DDBJ whole genome shotgun (WGS) entry which is preliminary data.</text>
</comment>
<feature type="transmembrane region" description="Helical" evidence="6">
    <location>
        <begin position="90"/>
        <end position="113"/>
    </location>
</feature>
<feature type="transmembrane region" description="Helical" evidence="6">
    <location>
        <begin position="64"/>
        <end position="84"/>
    </location>
</feature>
<name>A0A9W9J6Y4_9EURO</name>
<feature type="transmembrane region" description="Helical" evidence="6">
    <location>
        <begin position="195"/>
        <end position="219"/>
    </location>
</feature>
<reference evidence="8" key="1">
    <citation type="submission" date="2022-12" db="EMBL/GenBank/DDBJ databases">
        <authorList>
            <person name="Petersen C."/>
        </authorList>
    </citation>
    <scope>NUCLEOTIDE SEQUENCE</scope>
    <source>
        <strain evidence="8">IBT 15544</strain>
    </source>
</reference>
<dbReference type="GO" id="GO:0015179">
    <property type="term" value="F:L-amino acid transmembrane transporter activity"/>
    <property type="evidence" value="ECO:0007669"/>
    <property type="project" value="TreeGrafter"/>
</dbReference>
<feature type="transmembrane region" description="Helical" evidence="6">
    <location>
        <begin position="394"/>
        <end position="415"/>
    </location>
</feature>
<sequence length="473" mass="51146">MAHERIYGSFETGDNASPIMSHASLQRQPDENSKLLPDDLPTEFEAQRVIEGDANFHRLGWKHLTVVSIVEAIALGALSLPAAFATLGMIPGIVTCVGMGIIAIYTSYIIGQVKIKFPSVAHYGDIGQLMMGKFGYWLFSGIFVFQLTLSVGSHCLTGMIAFANITQSSVCSLVFGVVSAIILLLLAIPPTFADIAILGYIDFVSVILAIGVTMIATGIQQAQSAGGLASSNWSAWPPEDVTFSKAAVAVSNIVFAYAFGGALPSFMNEMHTPKDYVKSITALGVIEISIYVLTGSVIYAFVGQDVQSPALLSAGPVVSRIAFGIALPVIFISGSINTTVVCRYIHTRIYRDSVVQYVNTVKGWVTWIALVVTITTIAWVVAEVIPFFDDLLSISAALLVSGMSLYFPPMMWYLLLRDGDWWKSRNLQHSFYNLVCFLIGITVLVCGVYASIVELIRKFQDGAIGRPFSCTLG</sequence>
<reference evidence="8" key="2">
    <citation type="journal article" date="2023" name="IMA Fungus">
        <title>Comparative genomic study of the Penicillium genus elucidates a diverse pangenome and 15 lateral gene transfer events.</title>
        <authorList>
            <person name="Petersen C."/>
            <person name="Sorensen T."/>
            <person name="Nielsen M.R."/>
            <person name="Sondergaard T.E."/>
            <person name="Sorensen J.L."/>
            <person name="Fitzpatrick D.A."/>
            <person name="Frisvad J.C."/>
            <person name="Nielsen K.L."/>
        </authorList>
    </citation>
    <scope>NUCLEOTIDE SEQUENCE</scope>
    <source>
        <strain evidence="8">IBT 15544</strain>
    </source>
</reference>
<dbReference type="EMBL" id="JAPQKR010000016">
    <property type="protein sequence ID" value="KAJ5190356.1"/>
    <property type="molecule type" value="Genomic_DNA"/>
</dbReference>
<comment type="similarity">
    <text evidence="2">Belongs to the amino acid/polyamine transporter 2 family.</text>
</comment>
<dbReference type="AlphaFoldDB" id="A0A9W9J6Y4"/>
<evidence type="ECO:0000259" key="7">
    <source>
        <dbReference type="Pfam" id="PF01490"/>
    </source>
</evidence>
<evidence type="ECO:0000313" key="8">
    <source>
        <dbReference type="EMBL" id="KAJ5190356.1"/>
    </source>
</evidence>
<feature type="transmembrane region" description="Helical" evidence="6">
    <location>
        <begin position="279"/>
        <end position="301"/>
    </location>
</feature>
<comment type="subcellular location">
    <subcellularLocation>
        <location evidence="1">Membrane</location>
        <topology evidence="1">Multi-pass membrane protein</topology>
    </subcellularLocation>
</comment>
<feature type="transmembrane region" description="Helical" evidence="6">
    <location>
        <begin position="363"/>
        <end position="382"/>
    </location>
</feature>
<feature type="transmembrane region" description="Helical" evidence="6">
    <location>
        <begin position="431"/>
        <end position="452"/>
    </location>
</feature>